<evidence type="ECO:0000256" key="1">
    <source>
        <dbReference type="SAM" id="MobiDB-lite"/>
    </source>
</evidence>
<sequence>MTAISRVAAAAFAFALLAAGPAIADDTVDCSKGDVAATPLAGTLNGAAFAADSVTFDPVEQRTQGPATFDVYHFYLKDKSGAVLDLTAITVTGTLPDGKTFRSGLNGDSPEAGPGSPEIQGWSMNDESKSLEIGFWEVADASLQIVFGKRSGDTLPAQVHFCVPSKQSEIAGSFDIPLK</sequence>
<name>A0A5J6MPR6_9PROT</name>
<feature type="chain" id="PRO_5023899817" evidence="2">
    <location>
        <begin position="25"/>
        <end position="179"/>
    </location>
</feature>
<dbReference type="EMBL" id="CP042906">
    <property type="protein sequence ID" value="QEX19131.1"/>
    <property type="molecule type" value="Genomic_DNA"/>
</dbReference>
<accession>A0A5J6MPR6</accession>
<dbReference type="Proteomes" id="UP000326202">
    <property type="component" value="Chromosome"/>
</dbReference>
<evidence type="ECO:0000313" key="4">
    <source>
        <dbReference type="Proteomes" id="UP000326202"/>
    </source>
</evidence>
<proteinExistence type="predicted"/>
<organism evidence="3 4">
    <name type="scientific">Hypericibacter terrae</name>
    <dbReference type="NCBI Taxonomy" id="2602015"/>
    <lineage>
        <taxon>Bacteria</taxon>
        <taxon>Pseudomonadati</taxon>
        <taxon>Pseudomonadota</taxon>
        <taxon>Alphaproteobacteria</taxon>
        <taxon>Rhodospirillales</taxon>
        <taxon>Dongiaceae</taxon>
        <taxon>Hypericibacter</taxon>
    </lineage>
</organism>
<evidence type="ECO:0000313" key="3">
    <source>
        <dbReference type="EMBL" id="QEX19131.1"/>
    </source>
</evidence>
<protein>
    <submittedName>
        <fullName evidence="3">Uncharacterized protein</fullName>
    </submittedName>
</protein>
<keyword evidence="2" id="KW-0732">Signal</keyword>
<dbReference type="RefSeq" id="WP_151179222.1">
    <property type="nucleotide sequence ID" value="NZ_CP042906.1"/>
</dbReference>
<dbReference type="AlphaFoldDB" id="A0A5J6MPR6"/>
<dbReference type="KEGG" id="htq:FRZ44_44430"/>
<gene>
    <name evidence="3" type="ORF">FRZ44_44430</name>
</gene>
<evidence type="ECO:0000256" key="2">
    <source>
        <dbReference type="SAM" id="SignalP"/>
    </source>
</evidence>
<feature type="region of interest" description="Disordered" evidence="1">
    <location>
        <begin position="101"/>
        <end position="120"/>
    </location>
</feature>
<reference evidence="3 4" key="1">
    <citation type="submission" date="2019-08" db="EMBL/GenBank/DDBJ databases">
        <title>Hyperibacter terrae gen. nov., sp. nov. and Hyperibacter viscosus sp. nov., two new members in the family Rhodospirillaceae isolated from the rhizosphere of Hypericum perforatum.</title>
        <authorList>
            <person name="Noviana Z."/>
        </authorList>
    </citation>
    <scope>NUCLEOTIDE SEQUENCE [LARGE SCALE GENOMIC DNA]</scope>
    <source>
        <strain evidence="3 4">R5913</strain>
    </source>
</reference>
<feature type="signal peptide" evidence="2">
    <location>
        <begin position="1"/>
        <end position="24"/>
    </location>
</feature>
<keyword evidence="4" id="KW-1185">Reference proteome</keyword>